<evidence type="ECO:0000313" key="2">
    <source>
        <dbReference type="Proteomes" id="UP000245263"/>
    </source>
</evidence>
<sequence length="312" mass="34809">MSLERKTSFFWAPNSILFFVFFIGFFFVFGSVSAEEEGGAAPYHVGNRKGKWTLQWGYNRSNYTQSDINFRGPGYHYTYKSVDAKDKPERVSAVYIDPTKFEIPQYNLKASYFFSDHFFLAFGQDHMKYVVTQGQPVAYSGYVDPLVIQKNNLHPAIESIAFQYLFPGHIAQMAGYHGGEEVITLTPDILKFEHTDGLNFLFLDAGYLIPLWTAANGESALSWVSSVGGGMVVCRTDARVMGKGQNNNFHISGYGVSAYTAGRYEFMKTYFLELGAKAGYIDLTDILTSGGSNRASQNFGFIELVFSGGIAI</sequence>
<keyword evidence="2" id="KW-1185">Reference proteome</keyword>
<evidence type="ECO:0008006" key="3">
    <source>
        <dbReference type="Google" id="ProtNLM"/>
    </source>
</evidence>
<evidence type="ECO:0000313" key="1">
    <source>
        <dbReference type="EMBL" id="BDA79271.1"/>
    </source>
</evidence>
<protein>
    <recommendedName>
        <fullName evidence="3">Outer membrane protein</fullName>
    </recommendedName>
</protein>
<accession>A0ABN6KH88</accession>
<dbReference type="Proteomes" id="UP000245263">
    <property type="component" value="Chromosome 1"/>
</dbReference>
<reference evidence="1 2" key="1">
    <citation type="submission" date="2021-08" db="EMBL/GenBank/DDBJ databases">
        <title>Complete genome sequence of Leptospira kobayashii strain E30.</title>
        <authorList>
            <person name="Nakao R."/>
            <person name="Nakamura S."/>
            <person name="Masuzawa T."/>
            <person name="Koizumi N."/>
        </authorList>
    </citation>
    <scope>NUCLEOTIDE SEQUENCE [LARGE SCALE GENOMIC DNA]</scope>
    <source>
        <strain evidence="1 2">E30</strain>
    </source>
</reference>
<organism evidence="1 2">
    <name type="scientific">Leptospira kobayashii</name>
    <dbReference type="NCBI Taxonomy" id="1917830"/>
    <lineage>
        <taxon>Bacteria</taxon>
        <taxon>Pseudomonadati</taxon>
        <taxon>Spirochaetota</taxon>
        <taxon>Spirochaetia</taxon>
        <taxon>Leptospirales</taxon>
        <taxon>Leptospiraceae</taxon>
        <taxon>Leptospira</taxon>
    </lineage>
</organism>
<dbReference type="EMBL" id="AP025028">
    <property type="protein sequence ID" value="BDA79271.1"/>
    <property type="molecule type" value="Genomic_DNA"/>
</dbReference>
<dbReference type="RefSeq" id="WP_109019315.1">
    <property type="nucleotide sequence ID" value="NZ_AP025028.1"/>
</dbReference>
<name>A0ABN6KH88_9LEPT</name>
<proteinExistence type="predicted"/>
<gene>
    <name evidence="1" type="ORF">LPTSP3_g22010</name>
</gene>